<dbReference type="EMBL" id="CP000586">
    <property type="protein sequence ID" value="ABO96807.1"/>
    <property type="molecule type" value="Genomic_DNA"/>
</dbReference>
<sequence length="668" mass="71947">MADATTPLMFEPPCSAPDGGFWREAARVKLHEAKLDETPIDVRARVCCAQNAEVSSAVSLDALAFDDATSEGEEAAGGRGTWTTRGRLTCANTREALATFDRDGAMRAMGREMLESVMNGDAEREPERLRAFAVVAYACLKSWSFTYWFAFPALASAEFKIMSSAVTGMTNEGVDGDIAATCERWIASGGASAWLVSEDGREAYALTEYEARTRAGAKPRLAFADACCAMTHPGWTLRNLAVLASARWGASALDVVCVRARKGRVAAEACVKFTMSFPKFDVETMKVVGWERNARGKMGPRTVDLGASMDPNQLASQAVDLNLKLMRWRLLPELDQEKLAATKCLLIGAGTLGCAVARTLMGWGVKHITFVDSGRVSYSNPVRQSLFEFEDCLDGGAPKAAAAAKKLTEIFPGMFAKGVLMSIPMPGHSVSEKLKASVFKDVDDIEALIDAHDVVYVLTDTRESRWLPTLICADKGKLCINTALGFNTYLVMRHGCGVDHASSSRLGCYFCNDVMAPANSTKDRTLDQQCTVTRPGLAPIASALAAELMVALLHAENGVTTSPPTREQDVSAEREADSSPLGVVPHQIRGSVAGFTQTLFDAPCFPRCTACSTAVVAKYRDDRDGFLTAVFDDPKTLEDATGLTDLLGAVDADDAEWLDDDSDDAFDV</sequence>
<dbReference type="Gene3D" id="3.40.140.100">
    <property type="entry name" value="Ubiquitin-like modifier-activating enzyme ATG7 C-terminal domain"/>
    <property type="match status" value="1"/>
</dbReference>
<evidence type="ECO:0000256" key="1">
    <source>
        <dbReference type="ARBA" id="ARBA00010931"/>
    </source>
</evidence>
<dbReference type="eggNOG" id="KOG2337">
    <property type="taxonomic scope" value="Eukaryota"/>
</dbReference>
<dbReference type="GO" id="GO:0006995">
    <property type="term" value="P:cellular response to nitrogen starvation"/>
    <property type="evidence" value="ECO:0007669"/>
    <property type="project" value="TreeGrafter"/>
</dbReference>
<dbReference type="GO" id="GO:0050832">
    <property type="term" value="P:defense response to fungus"/>
    <property type="evidence" value="ECO:0007669"/>
    <property type="project" value="EnsemblPlants"/>
</dbReference>
<comment type="function">
    <text evidence="7">E1-like activating enzyme involved in the 2 ubiquitin-like systems required for autophagy.</text>
</comment>
<dbReference type="GO" id="GO:0015031">
    <property type="term" value="P:protein transport"/>
    <property type="evidence" value="ECO:0007669"/>
    <property type="project" value="UniProtKB-UniRule"/>
</dbReference>
<feature type="active site" description="Glycyl thioester intermediate" evidence="6">
    <location>
        <position position="530"/>
    </location>
</feature>
<comment type="subcellular location">
    <subcellularLocation>
        <location evidence="7">Cytoplasm</location>
    </subcellularLocation>
    <subcellularLocation>
        <location evidence="7">Preautophagosomal structure</location>
    </subcellularLocation>
</comment>
<dbReference type="STRING" id="436017.A4RZ50"/>
<protein>
    <recommendedName>
        <fullName evidence="2 7">Ubiquitin-like modifier-activating enzyme ATG7</fullName>
    </recommendedName>
    <alternativeName>
        <fullName evidence="7">Autophagy-related protein 7</fullName>
    </alternativeName>
</protein>
<evidence type="ECO:0000259" key="9">
    <source>
        <dbReference type="Pfam" id="PF00899"/>
    </source>
</evidence>
<dbReference type="Gramene" id="ABO96807">
    <property type="protein sequence ID" value="ABO96807"/>
    <property type="gene ID" value="OSTLU_49932"/>
</dbReference>
<dbReference type="PANTHER" id="PTHR10953">
    <property type="entry name" value="UBIQUITIN-ACTIVATING ENZYME E1"/>
    <property type="match status" value="1"/>
</dbReference>
<organism evidence="11 12">
    <name type="scientific">Ostreococcus lucimarinus (strain CCE9901)</name>
    <dbReference type="NCBI Taxonomy" id="436017"/>
    <lineage>
        <taxon>Eukaryota</taxon>
        <taxon>Viridiplantae</taxon>
        <taxon>Chlorophyta</taxon>
        <taxon>Mamiellophyceae</taxon>
        <taxon>Mamiellales</taxon>
        <taxon>Bathycoccaceae</taxon>
        <taxon>Ostreococcus</taxon>
    </lineage>
</organism>
<evidence type="ECO:0000256" key="7">
    <source>
        <dbReference type="RuleBase" id="RU366022"/>
    </source>
</evidence>
<dbReference type="InterPro" id="IPR042522">
    <property type="entry name" value="Atg7_N_1"/>
</dbReference>
<dbReference type="KEGG" id="olu:OSTLU_49932"/>
<dbReference type="Pfam" id="PF16420">
    <property type="entry name" value="ATG7_N"/>
    <property type="match status" value="1"/>
</dbReference>
<keyword evidence="12" id="KW-1185">Reference proteome</keyword>
<evidence type="ECO:0000313" key="12">
    <source>
        <dbReference type="Proteomes" id="UP000001568"/>
    </source>
</evidence>
<dbReference type="SUPFAM" id="SSF69572">
    <property type="entry name" value="Activating enzymes of the ubiquitin-like proteins"/>
    <property type="match status" value="1"/>
</dbReference>
<dbReference type="GO" id="GO:0000407">
    <property type="term" value="C:phagophore assembly site"/>
    <property type="evidence" value="ECO:0007669"/>
    <property type="project" value="UniProtKB-SubCell"/>
</dbReference>
<evidence type="ECO:0000256" key="2">
    <source>
        <dbReference type="ARBA" id="ARBA00017647"/>
    </source>
</evidence>
<dbReference type="AlphaFoldDB" id="A4RZ50"/>
<accession>A4RZ50</accession>
<dbReference type="HOGENOM" id="CLU_012998_2_1_1"/>
<comment type="similarity">
    <text evidence="1 7">Belongs to the ATG7 family.</text>
</comment>
<dbReference type="InterPro" id="IPR006285">
    <property type="entry name" value="Atg7"/>
</dbReference>
<dbReference type="InterPro" id="IPR032197">
    <property type="entry name" value="Atg7_N"/>
</dbReference>
<dbReference type="GO" id="GO:0034727">
    <property type="term" value="P:piecemeal microautophagy of the nucleus"/>
    <property type="evidence" value="ECO:0007669"/>
    <property type="project" value="TreeGrafter"/>
</dbReference>
<reference evidence="11 12" key="1">
    <citation type="journal article" date="2007" name="Proc. Natl. Acad. Sci. U.S.A.">
        <title>The tiny eukaryote Ostreococcus provides genomic insights into the paradox of plankton speciation.</title>
        <authorList>
            <person name="Palenik B."/>
            <person name="Grimwood J."/>
            <person name="Aerts A."/>
            <person name="Rouze P."/>
            <person name="Salamov A."/>
            <person name="Putnam N."/>
            <person name="Dupont C."/>
            <person name="Jorgensen R."/>
            <person name="Derelle E."/>
            <person name="Rombauts S."/>
            <person name="Zhou K."/>
            <person name="Otillar R."/>
            <person name="Merchant S.S."/>
            <person name="Podell S."/>
            <person name="Gaasterland T."/>
            <person name="Napoli C."/>
            <person name="Gendler K."/>
            <person name="Manuell A."/>
            <person name="Tai V."/>
            <person name="Vallon O."/>
            <person name="Piganeau G."/>
            <person name="Jancek S."/>
            <person name="Heijde M."/>
            <person name="Jabbari K."/>
            <person name="Bowler C."/>
            <person name="Lohr M."/>
            <person name="Robbens S."/>
            <person name="Werner G."/>
            <person name="Dubchak I."/>
            <person name="Pazour G.J."/>
            <person name="Ren Q."/>
            <person name="Paulsen I."/>
            <person name="Delwiche C."/>
            <person name="Schmutz J."/>
            <person name="Rokhsar D."/>
            <person name="Van de Peer Y."/>
            <person name="Moreau H."/>
            <person name="Grigoriev I.V."/>
        </authorList>
    </citation>
    <scope>NUCLEOTIDE SEQUENCE [LARGE SCALE GENOMIC DNA]</scope>
    <source>
        <strain evidence="11 12">CCE9901</strain>
    </source>
</reference>
<keyword evidence="5 7" id="KW-0072">Autophagy</keyword>
<evidence type="ECO:0000313" key="11">
    <source>
        <dbReference type="EMBL" id="ABO96807.1"/>
    </source>
</evidence>
<evidence type="ECO:0000256" key="4">
    <source>
        <dbReference type="ARBA" id="ARBA00022927"/>
    </source>
</evidence>
<dbReference type="GO" id="GO:0000422">
    <property type="term" value="P:autophagy of mitochondrion"/>
    <property type="evidence" value="ECO:0007669"/>
    <property type="project" value="TreeGrafter"/>
</dbReference>
<dbReference type="GO" id="GO:0019778">
    <property type="term" value="F:Atg12 activating enzyme activity"/>
    <property type="evidence" value="ECO:0007669"/>
    <property type="project" value="TreeGrafter"/>
</dbReference>
<keyword evidence="4 7" id="KW-0653">Protein transport</keyword>
<evidence type="ECO:0000256" key="8">
    <source>
        <dbReference type="SAM" id="MobiDB-lite"/>
    </source>
</evidence>
<dbReference type="GO" id="GO:1900056">
    <property type="term" value="P:negative regulation of leaf senescence"/>
    <property type="evidence" value="ECO:0007669"/>
    <property type="project" value="EnsemblPlants"/>
</dbReference>
<dbReference type="OrthoDB" id="338614at2759"/>
<dbReference type="GO" id="GO:0010150">
    <property type="term" value="P:leaf senescence"/>
    <property type="evidence" value="ECO:0007669"/>
    <property type="project" value="EnsemblPlants"/>
</dbReference>
<dbReference type="GO" id="GO:0019779">
    <property type="term" value="F:Atg8 activating enzyme activity"/>
    <property type="evidence" value="ECO:0007669"/>
    <property type="project" value="TreeGrafter"/>
</dbReference>
<dbReference type="Gene3D" id="3.40.50.720">
    <property type="entry name" value="NAD(P)-binding Rossmann-like Domain"/>
    <property type="match status" value="1"/>
</dbReference>
<dbReference type="InterPro" id="IPR000594">
    <property type="entry name" value="ThiF_NAD_FAD-bd"/>
</dbReference>
<dbReference type="PANTHER" id="PTHR10953:SF3">
    <property type="entry name" value="UBIQUITIN-LIKE MODIFIER-ACTIVATING ENZYME ATG7"/>
    <property type="match status" value="1"/>
</dbReference>
<dbReference type="Gene3D" id="3.40.140.70">
    <property type="entry name" value="Ubiquitin-like modifier-activating enzyme ATG7 N-terminal domain"/>
    <property type="match status" value="1"/>
</dbReference>
<proteinExistence type="inferred from homology"/>
<feature type="domain" description="THIF-type NAD/FAD binding fold" evidence="9">
    <location>
        <begin position="326"/>
        <end position="556"/>
    </location>
</feature>
<dbReference type="InterPro" id="IPR045886">
    <property type="entry name" value="ThiF/MoeB/HesA"/>
</dbReference>
<evidence type="ECO:0000256" key="3">
    <source>
        <dbReference type="ARBA" id="ARBA00022448"/>
    </source>
</evidence>
<keyword evidence="7" id="KW-0833">Ubl conjugation pathway</keyword>
<dbReference type="InterPro" id="IPR042523">
    <property type="entry name" value="Atg7_N_2"/>
</dbReference>
<evidence type="ECO:0000259" key="10">
    <source>
        <dbReference type="Pfam" id="PF16420"/>
    </source>
</evidence>
<dbReference type="Proteomes" id="UP000001568">
    <property type="component" value="Chromosome 6"/>
</dbReference>
<feature type="compositionally biased region" description="Basic and acidic residues" evidence="8">
    <location>
        <begin position="566"/>
        <end position="577"/>
    </location>
</feature>
<keyword evidence="7" id="KW-0963">Cytoplasm</keyword>
<keyword evidence="3 7" id="KW-0813">Transport</keyword>
<feature type="region of interest" description="Disordered" evidence="8">
    <location>
        <begin position="559"/>
        <end position="582"/>
    </location>
</feature>
<dbReference type="Pfam" id="PF00899">
    <property type="entry name" value="ThiF"/>
    <property type="match status" value="1"/>
</dbReference>
<dbReference type="FunFam" id="3.40.50.720:FF:000243">
    <property type="entry name" value="Ubiquitin-like modifier-activating enzyme ATG7"/>
    <property type="match status" value="1"/>
</dbReference>
<evidence type="ECO:0000256" key="5">
    <source>
        <dbReference type="ARBA" id="ARBA00023006"/>
    </source>
</evidence>
<name>A4RZ50_OSTLU</name>
<comment type="subunit">
    <text evidence="7">Homodimer.</text>
</comment>
<dbReference type="InterPro" id="IPR035985">
    <property type="entry name" value="Ubiquitin-activating_enz"/>
</dbReference>
<evidence type="ECO:0000256" key="6">
    <source>
        <dbReference type="PIRSR" id="PIRSR606285-1"/>
    </source>
</evidence>
<dbReference type="GO" id="GO:0000045">
    <property type="term" value="P:autophagosome assembly"/>
    <property type="evidence" value="ECO:0007669"/>
    <property type="project" value="TreeGrafter"/>
</dbReference>
<dbReference type="GeneID" id="5002203"/>
<feature type="domain" description="Ubiquitin-like modifier-activating enzyme Atg7 N-terminal" evidence="10">
    <location>
        <begin position="8"/>
        <end position="309"/>
    </location>
</feature>
<dbReference type="OMA" id="WSFYYWF"/>
<dbReference type="NCBIfam" id="TIGR01381">
    <property type="entry name" value="E1_like_apg7"/>
    <property type="match status" value="1"/>
</dbReference>
<dbReference type="GO" id="GO:0032446">
    <property type="term" value="P:protein modification by small protein conjugation"/>
    <property type="evidence" value="ECO:0007669"/>
    <property type="project" value="TreeGrafter"/>
</dbReference>
<dbReference type="RefSeq" id="XP_001418514.1">
    <property type="nucleotide sequence ID" value="XM_001418477.1"/>
</dbReference>
<gene>
    <name evidence="11" type="ORF">OSTLU_49932</name>
</gene>